<evidence type="ECO:0000313" key="8">
    <source>
        <dbReference type="Proteomes" id="UP000281708"/>
    </source>
</evidence>
<comment type="similarity">
    <text evidence="2 6">Belongs to the UPF0677 family.</text>
</comment>
<dbReference type="OrthoDB" id="9806164at2"/>
<accession>A0A3L8P3M3</accession>
<name>A0A3L8P3M3_9ACTN</name>
<protein>
    <recommendedName>
        <fullName evidence="6">S-adenosyl-L-methionine-dependent methyltransferase</fullName>
        <ecNumber evidence="6">2.1.1.-</ecNumber>
    </recommendedName>
</protein>
<gene>
    <name evidence="7" type="ORF">D9V37_07310</name>
</gene>
<dbReference type="AlphaFoldDB" id="A0A3L8P3M3"/>
<dbReference type="InterPro" id="IPR029063">
    <property type="entry name" value="SAM-dependent_MTases_sf"/>
</dbReference>
<keyword evidence="4 7" id="KW-0808">Transferase</keyword>
<dbReference type="Gene3D" id="3.40.50.150">
    <property type="entry name" value="Vaccinia Virus protein VP39"/>
    <property type="match status" value="1"/>
</dbReference>
<evidence type="ECO:0000256" key="4">
    <source>
        <dbReference type="ARBA" id="ARBA00022679"/>
    </source>
</evidence>
<evidence type="ECO:0000256" key="1">
    <source>
        <dbReference type="ARBA" id="ARBA00003907"/>
    </source>
</evidence>
<evidence type="ECO:0000313" key="7">
    <source>
        <dbReference type="EMBL" id="RLV49714.1"/>
    </source>
</evidence>
<comment type="caution">
    <text evidence="7">The sequence shown here is derived from an EMBL/GenBank/DDBJ whole genome shotgun (WGS) entry which is preliminary data.</text>
</comment>
<evidence type="ECO:0000256" key="2">
    <source>
        <dbReference type="ARBA" id="ARBA00008138"/>
    </source>
</evidence>
<keyword evidence="5 6" id="KW-0949">S-adenosyl-L-methionine</keyword>
<keyword evidence="3 6" id="KW-0489">Methyltransferase</keyword>
<dbReference type="SUPFAM" id="SSF53335">
    <property type="entry name" value="S-adenosyl-L-methionine-dependent methyltransferases"/>
    <property type="match status" value="1"/>
</dbReference>
<dbReference type="GO" id="GO:0008168">
    <property type="term" value="F:methyltransferase activity"/>
    <property type="evidence" value="ECO:0007669"/>
    <property type="project" value="UniProtKB-UniRule"/>
</dbReference>
<reference evidence="7 8" key="1">
    <citation type="submission" date="2018-10" db="EMBL/GenBank/DDBJ databases">
        <title>Marmoricola sp. 4Q3S-7 whole genome shotgun sequence.</title>
        <authorList>
            <person name="Li F."/>
        </authorList>
    </citation>
    <scope>NUCLEOTIDE SEQUENCE [LARGE SCALE GENOMIC DNA]</scope>
    <source>
        <strain evidence="7 8">4Q3S-7</strain>
    </source>
</reference>
<dbReference type="EC" id="2.1.1.-" evidence="6"/>
<proteinExistence type="inferred from homology"/>
<dbReference type="RefSeq" id="WP_121805479.1">
    <property type="nucleotide sequence ID" value="NZ_RDBE01000006.1"/>
</dbReference>
<dbReference type="PANTHER" id="PTHR43619">
    <property type="entry name" value="S-ADENOSYL-L-METHIONINE-DEPENDENT METHYLTRANSFERASE YKTD-RELATED"/>
    <property type="match status" value="1"/>
</dbReference>
<dbReference type="InterPro" id="IPR011610">
    <property type="entry name" value="SAM_mthyl_Trfase_ML2640-like"/>
</dbReference>
<dbReference type="EMBL" id="RDBE01000006">
    <property type="protein sequence ID" value="RLV49714.1"/>
    <property type="molecule type" value="Genomic_DNA"/>
</dbReference>
<dbReference type="NCBIfam" id="TIGR00027">
    <property type="entry name" value="mthyl_TIGR00027"/>
    <property type="match status" value="1"/>
</dbReference>
<evidence type="ECO:0000256" key="6">
    <source>
        <dbReference type="RuleBase" id="RU362030"/>
    </source>
</evidence>
<dbReference type="GO" id="GO:0032259">
    <property type="term" value="P:methylation"/>
    <property type="evidence" value="ECO:0007669"/>
    <property type="project" value="UniProtKB-KW"/>
</dbReference>
<sequence length="272" mass="29492">MIEGAPSRTAFGAARHRAQHQVIEGGSVFRDPLAVPILGAGDGDLGVEPGDPRRPLRIFIAMRHRFAEDALAAAYERGVRQAVVLGAGLDTIAYRNPHEDLRVLEVDHLATGEWKRERLREAGIAVPATARYVGVDFERDDLRTRLVEGGLDPDAPAFFAWLGVVPYLTREAITTTLRTVADLDGEVVLDYPLNAAGDARAEALRADLRRRTEAVGEPLLSSFAEGEVPRMLTDLGFTDVEDVGAPDLVPRYLGVASRGGSRGGGRLVRARR</sequence>
<comment type="function">
    <text evidence="1 6">Exhibits S-adenosyl-L-methionine-dependent methyltransferase activity.</text>
</comment>
<evidence type="ECO:0000256" key="3">
    <source>
        <dbReference type="ARBA" id="ARBA00022603"/>
    </source>
</evidence>
<organism evidence="7 8">
    <name type="scientific">Nocardioides mangrovicus</name>
    <dbReference type="NCBI Taxonomy" id="2478913"/>
    <lineage>
        <taxon>Bacteria</taxon>
        <taxon>Bacillati</taxon>
        <taxon>Actinomycetota</taxon>
        <taxon>Actinomycetes</taxon>
        <taxon>Propionibacteriales</taxon>
        <taxon>Nocardioidaceae</taxon>
        <taxon>Nocardioides</taxon>
    </lineage>
</organism>
<dbReference type="Proteomes" id="UP000281708">
    <property type="component" value="Unassembled WGS sequence"/>
</dbReference>
<evidence type="ECO:0000256" key="5">
    <source>
        <dbReference type="ARBA" id="ARBA00022691"/>
    </source>
</evidence>
<dbReference type="PANTHER" id="PTHR43619:SF2">
    <property type="entry name" value="S-ADENOSYL-L-METHIONINE-DEPENDENT METHYLTRANSFERASES SUPERFAMILY PROTEIN"/>
    <property type="match status" value="1"/>
</dbReference>
<keyword evidence="8" id="KW-1185">Reference proteome</keyword>
<dbReference type="InterPro" id="IPR007213">
    <property type="entry name" value="Ppm1/Ppm2/Tcmp"/>
</dbReference>
<dbReference type="Pfam" id="PF04072">
    <property type="entry name" value="LCM"/>
    <property type="match status" value="1"/>
</dbReference>